<gene>
    <name evidence="2" type="ORF">F7725_006385</name>
</gene>
<keyword evidence="3" id="KW-1185">Reference proteome</keyword>
<organism evidence="2 3">
    <name type="scientific">Dissostichus mawsoni</name>
    <name type="common">Antarctic cod</name>
    <dbReference type="NCBI Taxonomy" id="36200"/>
    <lineage>
        <taxon>Eukaryota</taxon>
        <taxon>Metazoa</taxon>
        <taxon>Chordata</taxon>
        <taxon>Craniata</taxon>
        <taxon>Vertebrata</taxon>
        <taxon>Euteleostomi</taxon>
        <taxon>Actinopterygii</taxon>
        <taxon>Neopterygii</taxon>
        <taxon>Teleostei</taxon>
        <taxon>Neoteleostei</taxon>
        <taxon>Acanthomorphata</taxon>
        <taxon>Eupercaria</taxon>
        <taxon>Perciformes</taxon>
        <taxon>Notothenioidei</taxon>
        <taxon>Nototheniidae</taxon>
        <taxon>Dissostichus</taxon>
    </lineage>
</organism>
<accession>A0A7J5XUQ7</accession>
<proteinExistence type="predicted"/>
<evidence type="ECO:0000256" key="1">
    <source>
        <dbReference type="SAM" id="MobiDB-lite"/>
    </source>
</evidence>
<dbReference type="AlphaFoldDB" id="A0A7J5XUQ7"/>
<feature type="region of interest" description="Disordered" evidence="1">
    <location>
        <begin position="1"/>
        <end position="21"/>
    </location>
</feature>
<protein>
    <submittedName>
        <fullName evidence="2">Uncharacterized protein</fullName>
    </submittedName>
</protein>
<sequence>MMTLVMSPRGSPPSPPEGSSPGRVFVRCCATKTNQSEPIFYLWSLRVQGEFPGGVDQALGFTAASGNL</sequence>
<reference evidence="2 3" key="1">
    <citation type="submission" date="2020-03" db="EMBL/GenBank/DDBJ databases">
        <title>Dissostichus mawsoni Genome sequencing and assembly.</title>
        <authorList>
            <person name="Park H."/>
        </authorList>
    </citation>
    <scope>NUCLEOTIDE SEQUENCE [LARGE SCALE GENOMIC DNA]</scope>
    <source>
        <strain evidence="2">DM0001</strain>
        <tissue evidence="2">Muscle</tissue>
    </source>
</reference>
<evidence type="ECO:0000313" key="2">
    <source>
        <dbReference type="EMBL" id="KAF3840523.1"/>
    </source>
</evidence>
<comment type="caution">
    <text evidence="2">The sequence shown here is derived from an EMBL/GenBank/DDBJ whole genome shotgun (WGS) entry which is preliminary data.</text>
</comment>
<evidence type="ECO:0000313" key="3">
    <source>
        <dbReference type="Proteomes" id="UP000518266"/>
    </source>
</evidence>
<name>A0A7J5XUQ7_DISMA</name>
<dbReference type="EMBL" id="JAAKFY010000020">
    <property type="protein sequence ID" value="KAF3840523.1"/>
    <property type="molecule type" value="Genomic_DNA"/>
</dbReference>
<dbReference type="Proteomes" id="UP000518266">
    <property type="component" value="Unassembled WGS sequence"/>
</dbReference>